<dbReference type="FunFam" id="2.130.10.10:FF:000306">
    <property type="entry name" value="3-carboxymuconate cyclase"/>
    <property type="match status" value="1"/>
</dbReference>
<organism evidence="4 5">
    <name type="scientific">Phocaeicola coprophilus</name>
    <dbReference type="NCBI Taxonomy" id="387090"/>
    <lineage>
        <taxon>Bacteria</taxon>
        <taxon>Pseudomonadati</taxon>
        <taxon>Bacteroidota</taxon>
        <taxon>Bacteroidia</taxon>
        <taxon>Bacteroidales</taxon>
        <taxon>Bacteroidaceae</taxon>
        <taxon>Phocaeicola</taxon>
    </lineage>
</organism>
<name>A0A413T0I4_9BACT</name>
<dbReference type="InterPro" id="IPR050282">
    <property type="entry name" value="Cycloisomerase_2"/>
</dbReference>
<evidence type="ECO:0000313" key="4">
    <source>
        <dbReference type="EMBL" id="RHA76083.1"/>
    </source>
</evidence>
<feature type="chain" id="PRO_5019462357" evidence="3">
    <location>
        <begin position="25"/>
        <end position="383"/>
    </location>
</feature>
<accession>A0A413T0I4</accession>
<evidence type="ECO:0000256" key="2">
    <source>
        <dbReference type="ARBA" id="ARBA00022526"/>
    </source>
</evidence>
<sequence length="383" mass="41324">MKKKLMAGCMAGITLLMGSCAGKAGQAEKPADDSLYLLVGSYADSMQEGVKVYEFDQEKGDGTYLSGLKGISNPSFLTVSGNGERVYAVGEDSEEGSTANALSFDREAGRLKLLNSMFTGGGAPCNITLSPREDYVLTANYMGGSISVFPLEADGQLKESHVIRFEGKGPDPERQSQPHLHSVLFTPDSKWLLANDLGTDRIHVFPVKDSSKGEGLLDEAAAYDIQLRPGSGPRHTCFSPDGHYAYLITEISGDVVAMAYDGMRLDTFQYIKADTLSAQGSADIHVSPDGRYVYASNRLKGDGIAVFEVDTEDGTLNRVGYQPTGIHPRNFVITPNGGFLLVACRDTNEIQIFARDADTGMLTDTGKRIKTEKPVCLVFVAKK</sequence>
<dbReference type="GO" id="GO:0005829">
    <property type="term" value="C:cytosol"/>
    <property type="evidence" value="ECO:0007669"/>
    <property type="project" value="TreeGrafter"/>
</dbReference>
<dbReference type="InterPro" id="IPR015943">
    <property type="entry name" value="WD40/YVTN_repeat-like_dom_sf"/>
</dbReference>
<keyword evidence="2" id="KW-0119">Carbohydrate metabolism</keyword>
<dbReference type="SUPFAM" id="SSF51004">
    <property type="entry name" value="C-terminal (heme d1) domain of cytochrome cd1-nitrite reductase"/>
    <property type="match status" value="1"/>
</dbReference>
<comment type="caution">
    <text evidence="4">The sequence shown here is derived from an EMBL/GenBank/DDBJ whole genome shotgun (WGS) entry which is preliminary data.</text>
</comment>
<evidence type="ECO:0000313" key="5">
    <source>
        <dbReference type="Proteomes" id="UP000283855"/>
    </source>
</evidence>
<reference evidence="4 5" key="1">
    <citation type="submission" date="2018-08" db="EMBL/GenBank/DDBJ databases">
        <title>A genome reference for cultivated species of the human gut microbiota.</title>
        <authorList>
            <person name="Zou Y."/>
            <person name="Xue W."/>
            <person name="Luo G."/>
        </authorList>
    </citation>
    <scope>NUCLEOTIDE SEQUENCE [LARGE SCALE GENOMIC DNA]</scope>
    <source>
        <strain evidence="4 5">AM42-38</strain>
    </source>
</reference>
<dbReference type="RefSeq" id="WP_118400330.1">
    <property type="nucleotide sequence ID" value="NZ_CABJGD010000012.1"/>
</dbReference>
<protein>
    <submittedName>
        <fullName evidence="4">Lactonase family protein</fullName>
    </submittedName>
</protein>
<keyword evidence="2" id="KW-0313">Glucose metabolism</keyword>
<proteinExistence type="inferred from homology"/>
<dbReference type="Gene3D" id="2.130.10.10">
    <property type="entry name" value="YVTN repeat-like/Quinoprotein amine dehydrogenase"/>
    <property type="match status" value="1"/>
</dbReference>
<dbReference type="PROSITE" id="PS51257">
    <property type="entry name" value="PROKAR_LIPOPROTEIN"/>
    <property type="match status" value="1"/>
</dbReference>
<dbReference type="Pfam" id="PF10282">
    <property type="entry name" value="Lactonase"/>
    <property type="match status" value="1"/>
</dbReference>
<dbReference type="GO" id="GO:0017057">
    <property type="term" value="F:6-phosphogluconolactonase activity"/>
    <property type="evidence" value="ECO:0007669"/>
    <property type="project" value="TreeGrafter"/>
</dbReference>
<comment type="similarity">
    <text evidence="1">Belongs to the cycloisomerase 2 family.</text>
</comment>
<dbReference type="EMBL" id="QSFT01000012">
    <property type="protein sequence ID" value="RHA76083.1"/>
    <property type="molecule type" value="Genomic_DNA"/>
</dbReference>
<gene>
    <name evidence="4" type="ORF">DW921_07225</name>
</gene>
<dbReference type="PANTHER" id="PTHR30344:SF1">
    <property type="entry name" value="6-PHOSPHOGLUCONOLACTONASE"/>
    <property type="match status" value="1"/>
</dbReference>
<feature type="signal peptide" evidence="3">
    <location>
        <begin position="1"/>
        <end position="24"/>
    </location>
</feature>
<dbReference type="GO" id="GO:0006006">
    <property type="term" value="P:glucose metabolic process"/>
    <property type="evidence" value="ECO:0007669"/>
    <property type="project" value="UniProtKB-KW"/>
</dbReference>
<dbReference type="InterPro" id="IPR011048">
    <property type="entry name" value="Haem_d1_sf"/>
</dbReference>
<evidence type="ECO:0000256" key="3">
    <source>
        <dbReference type="SAM" id="SignalP"/>
    </source>
</evidence>
<evidence type="ECO:0000256" key="1">
    <source>
        <dbReference type="ARBA" id="ARBA00005564"/>
    </source>
</evidence>
<dbReference type="Proteomes" id="UP000283855">
    <property type="component" value="Unassembled WGS sequence"/>
</dbReference>
<dbReference type="AlphaFoldDB" id="A0A413T0I4"/>
<dbReference type="PANTHER" id="PTHR30344">
    <property type="entry name" value="6-PHOSPHOGLUCONOLACTONASE-RELATED"/>
    <property type="match status" value="1"/>
</dbReference>
<dbReference type="InterPro" id="IPR019405">
    <property type="entry name" value="Lactonase_7-beta_prop"/>
</dbReference>
<keyword evidence="3" id="KW-0732">Signal</keyword>